<dbReference type="AlphaFoldDB" id="A0AAP2G7E2"/>
<feature type="transmembrane region" description="Helical" evidence="1">
    <location>
        <begin position="50"/>
        <end position="76"/>
    </location>
</feature>
<gene>
    <name evidence="3" type="ORF">IV417_03290</name>
</gene>
<evidence type="ECO:0000313" key="4">
    <source>
        <dbReference type="Proteomes" id="UP001315686"/>
    </source>
</evidence>
<comment type="caution">
    <text evidence="3">The sequence shown here is derived from an EMBL/GenBank/DDBJ whole genome shotgun (WGS) entry which is preliminary data.</text>
</comment>
<proteinExistence type="predicted"/>
<keyword evidence="1" id="KW-0812">Transmembrane</keyword>
<reference evidence="3 4" key="1">
    <citation type="journal article" date="2021" name="Arch. Microbiol.">
        <title>Harenicola maris gen. nov., sp. nov. isolated from the Sea of Japan shallow sediments.</title>
        <authorList>
            <person name="Romanenko L.A."/>
            <person name="Kurilenko V.V."/>
            <person name="Chernysheva N.Y."/>
            <person name="Tekutyeva L.A."/>
            <person name="Velansky P.V."/>
            <person name="Svetashev V.I."/>
            <person name="Isaeva M.P."/>
        </authorList>
    </citation>
    <scope>NUCLEOTIDE SEQUENCE [LARGE SCALE GENOMIC DNA]</scope>
    <source>
        <strain evidence="3 4">KMM 3653</strain>
    </source>
</reference>
<organism evidence="3 4">
    <name type="scientific">Harenicola maris</name>
    <dbReference type="NCBI Taxonomy" id="2841044"/>
    <lineage>
        <taxon>Bacteria</taxon>
        <taxon>Pseudomonadati</taxon>
        <taxon>Pseudomonadota</taxon>
        <taxon>Alphaproteobacteria</taxon>
        <taxon>Rhodobacterales</taxon>
        <taxon>Paracoccaceae</taxon>
        <taxon>Harenicola</taxon>
    </lineage>
</organism>
<dbReference type="Proteomes" id="UP001315686">
    <property type="component" value="Unassembled WGS sequence"/>
</dbReference>
<evidence type="ECO:0000256" key="1">
    <source>
        <dbReference type="SAM" id="Phobius"/>
    </source>
</evidence>
<protein>
    <submittedName>
        <fullName evidence="3">Uncharacterized protein</fullName>
    </submittedName>
</protein>
<feature type="signal peptide" evidence="2">
    <location>
        <begin position="1"/>
        <end position="22"/>
    </location>
</feature>
<evidence type="ECO:0000313" key="3">
    <source>
        <dbReference type="EMBL" id="MBT0956399.1"/>
    </source>
</evidence>
<sequence>MHALFKNTLPAAALLLATPAGAGGLSDPIVEAPVTAPVAIAPQVSHDERIAFTTMVIAAALAVGPAALIPVVIAGIGEDK</sequence>
<dbReference type="EMBL" id="JADQAZ010000001">
    <property type="protein sequence ID" value="MBT0956399.1"/>
    <property type="molecule type" value="Genomic_DNA"/>
</dbReference>
<keyword evidence="4" id="KW-1185">Reference proteome</keyword>
<feature type="chain" id="PRO_5042875933" evidence="2">
    <location>
        <begin position="23"/>
        <end position="80"/>
    </location>
</feature>
<name>A0AAP2G7E2_9RHOB</name>
<accession>A0AAP2G7E2</accession>
<keyword evidence="1" id="KW-1133">Transmembrane helix</keyword>
<dbReference type="RefSeq" id="WP_327792604.1">
    <property type="nucleotide sequence ID" value="NZ_JADQAZ010000001.1"/>
</dbReference>
<keyword evidence="1" id="KW-0472">Membrane</keyword>
<keyword evidence="2" id="KW-0732">Signal</keyword>
<evidence type="ECO:0000256" key="2">
    <source>
        <dbReference type="SAM" id="SignalP"/>
    </source>
</evidence>